<dbReference type="PRINTS" id="PR00313">
    <property type="entry name" value="CABNDNGRPT"/>
</dbReference>
<gene>
    <name evidence="7" type="ORF">A6A40_14800</name>
</gene>
<evidence type="ECO:0000259" key="6">
    <source>
        <dbReference type="SMART" id="SM00237"/>
    </source>
</evidence>
<keyword evidence="4" id="KW-0677">Repeat</keyword>
<evidence type="ECO:0000313" key="7">
    <source>
        <dbReference type="EMBL" id="AWB06375.1"/>
    </source>
</evidence>
<dbReference type="InterPro" id="IPR001343">
    <property type="entry name" value="Hemolysn_Ca-bd"/>
</dbReference>
<reference evidence="7 8" key="1">
    <citation type="journal article" date="2013" name="Int. J. Syst. Evol. Microbiol.">
        <title>Azospirillum humicireducens sp. nov., a nitrogen-fixing bacterium isolated from a microbial fuel cell.</title>
        <authorList>
            <person name="Zhou S."/>
            <person name="Han L."/>
            <person name="Wang Y."/>
            <person name="Yang G."/>
            <person name="Zhuang L."/>
            <person name="Hu P."/>
        </authorList>
    </citation>
    <scope>NUCLEOTIDE SEQUENCE [LARGE SCALE GENOMIC DNA]</scope>
    <source>
        <strain evidence="7 8">SgZ-5</strain>
    </source>
</reference>
<dbReference type="KEGG" id="ahu:A6A40_14800"/>
<evidence type="ECO:0000313" key="8">
    <source>
        <dbReference type="Proteomes" id="UP000077405"/>
    </source>
</evidence>
<feature type="domain" description="Calx-beta" evidence="6">
    <location>
        <begin position="400"/>
        <end position="492"/>
    </location>
</feature>
<keyword evidence="2" id="KW-0964">Secreted</keyword>
<comment type="subcellular location">
    <subcellularLocation>
        <location evidence="1">Secreted</location>
    </subcellularLocation>
</comment>
<dbReference type="RefSeq" id="WP_108546674.1">
    <property type="nucleotide sequence ID" value="NZ_CP015285.1"/>
</dbReference>
<protein>
    <recommendedName>
        <fullName evidence="6">Calx-beta domain-containing protein</fullName>
    </recommendedName>
</protein>
<organism evidence="7 8">
    <name type="scientific">Azospirillum humicireducens</name>
    <dbReference type="NCBI Taxonomy" id="1226968"/>
    <lineage>
        <taxon>Bacteria</taxon>
        <taxon>Pseudomonadati</taxon>
        <taxon>Pseudomonadota</taxon>
        <taxon>Alphaproteobacteria</taxon>
        <taxon>Rhodospirillales</taxon>
        <taxon>Azospirillaceae</taxon>
        <taxon>Azospirillum</taxon>
    </lineage>
</organism>
<dbReference type="SUPFAM" id="SSF141072">
    <property type="entry name" value="CalX-like"/>
    <property type="match status" value="1"/>
</dbReference>
<dbReference type="OrthoDB" id="5485153at2"/>
<sequence length="890" mass="92405">MTDILVNGTTQFSQYEPQSAIAADGSYVVVWTQLGENNTYTIFARRFSAAGSPIGNEFQVNDVSYAQQISPAVSMNDSGEFVVSWTAQATVNGTNEIFARRFNASGVPVGTDFRVNTYVQDMQMQPHVSMNNLGQFVVVWSSMEQDGDGFGVYGQRYNSDGTPSGVEFRVNVRTGVEDSVIKGDHQNFSRVAIREDGSFVVTWSSTENTTINNNAADIYVRVYNANGTPATGDILVNTYTSNSQMVSDVATDANGNFVITWTSGNLNKNGVWIPAQDGSQSSIYAQRFLANGTKIGSEFKVNTYSTDSQAAAKVAMAPTGEFIVTWASRYQDGSGFGVYAQRFDANGNKFGSEFRLNDYTNNDQTSPSIAMNSLNDFVVTWQSNGQDGDKNGVYAKKYFTGIDIEPLSAVKEEGNSGVTSFSFVIKRYGELNGAATVSYGVVGGGVDATDFGGALPAGQVSFAAGEVSKTITIDVAGDTSLESDETFVVKLLNASGASLIKDQAVGVIVNDDFNVIYGTPGNDRINGTSWNDSIIGLGGDDLMRGLSGNDMFDGGDGSDTVDFSLADGPVTVDLRNGTAFGEGNDLLVRVENIIGTPFDDVFSGDAAANRLTGGGGVDTVSYSASLQGVAVNLVTGVNMGGDAEGDVLIEIRNLIGSGFADTLVGDFEANLLSGGGGVDSIYGGFGDDTLIGGSGADLLDGGDGIDFAIYSASSSGVRINLYTGATVGGDADGDVLTGIENLVGSSFADTLFGDGGANLLNGDGGNDVLNGNAGADTLIGGLGADTMTGGAGNDSFRFLSAGAGQDVIADFLPGTDIVELDSAGFGYLPLGQLDASRFAVNAATNANQSLVFNSSNRTLYFDADGSGSGSAIAIASFANSSVTASSIFVI</sequence>
<dbReference type="GO" id="GO:0005509">
    <property type="term" value="F:calcium ion binding"/>
    <property type="evidence" value="ECO:0007669"/>
    <property type="project" value="InterPro"/>
</dbReference>
<dbReference type="PANTHER" id="PTHR38340:SF1">
    <property type="entry name" value="S-LAYER PROTEIN"/>
    <property type="match status" value="1"/>
</dbReference>
<keyword evidence="8" id="KW-1185">Reference proteome</keyword>
<dbReference type="Gene3D" id="2.150.10.10">
    <property type="entry name" value="Serralysin-like metalloprotease, C-terminal"/>
    <property type="match status" value="3"/>
</dbReference>
<dbReference type="PANTHER" id="PTHR38340">
    <property type="entry name" value="S-LAYER PROTEIN"/>
    <property type="match status" value="1"/>
</dbReference>
<dbReference type="Proteomes" id="UP000077405">
    <property type="component" value="Chromosome"/>
</dbReference>
<dbReference type="SUPFAM" id="SSF51120">
    <property type="entry name" value="beta-Roll"/>
    <property type="match status" value="3"/>
</dbReference>
<name>A0A2R4VPM3_9PROT</name>
<dbReference type="Gene3D" id="2.60.40.2030">
    <property type="match status" value="1"/>
</dbReference>
<accession>A0A2R4VPM3</accession>
<dbReference type="AlphaFoldDB" id="A0A2R4VPM3"/>
<dbReference type="STRING" id="1226968.A6A40_13805"/>
<dbReference type="Pfam" id="PF00353">
    <property type="entry name" value="HemolysinCabind"/>
    <property type="match status" value="5"/>
</dbReference>
<dbReference type="InterPro" id="IPR018511">
    <property type="entry name" value="Hemolysin-typ_Ca-bd_CS"/>
</dbReference>
<evidence type="ECO:0000256" key="3">
    <source>
        <dbReference type="ARBA" id="ARBA00022729"/>
    </source>
</evidence>
<dbReference type="EMBL" id="CP015285">
    <property type="protein sequence ID" value="AWB06375.1"/>
    <property type="molecule type" value="Genomic_DNA"/>
</dbReference>
<keyword evidence="5" id="KW-0106">Calcium</keyword>
<proteinExistence type="predicted"/>
<dbReference type="InterPro" id="IPR050557">
    <property type="entry name" value="RTX_toxin/Mannuronan_C5-epim"/>
</dbReference>
<evidence type="ECO:0000256" key="5">
    <source>
        <dbReference type="ARBA" id="ARBA00022837"/>
    </source>
</evidence>
<dbReference type="Pfam" id="PF03160">
    <property type="entry name" value="Calx-beta"/>
    <property type="match status" value="1"/>
</dbReference>
<dbReference type="PROSITE" id="PS00330">
    <property type="entry name" value="HEMOLYSIN_CALCIUM"/>
    <property type="match status" value="3"/>
</dbReference>
<dbReference type="SMART" id="SM00237">
    <property type="entry name" value="Calx_beta"/>
    <property type="match status" value="1"/>
</dbReference>
<dbReference type="InterPro" id="IPR038081">
    <property type="entry name" value="CalX-like_sf"/>
</dbReference>
<evidence type="ECO:0000256" key="1">
    <source>
        <dbReference type="ARBA" id="ARBA00004613"/>
    </source>
</evidence>
<dbReference type="GO" id="GO:0005576">
    <property type="term" value="C:extracellular region"/>
    <property type="evidence" value="ECO:0007669"/>
    <property type="project" value="UniProtKB-SubCell"/>
</dbReference>
<evidence type="ECO:0000256" key="2">
    <source>
        <dbReference type="ARBA" id="ARBA00022525"/>
    </source>
</evidence>
<dbReference type="GO" id="GO:0016020">
    <property type="term" value="C:membrane"/>
    <property type="evidence" value="ECO:0007669"/>
    <property type="project" value="InterPro"/>
</dbReference>
<dbReference type="InterPro" id="IPR011049">
    <property type="entry name" value="Serralysin-like_metalloprot_C"/>
</dbReference>
<dbReference type="GO" id="GO:0007154">
    <property type="term" value="P:cell communication"/>
    <property type="evidence" value="ECO:0007669"/>
    <property type="project" value="InterPro"/>
</dbReference>
<keyword evidence="3" id="KW-0732">Signal</keyword>
<evidence type="ECO:0000256" key="4">
    <source>
        <dbReference type="ARBA" id="ARBA00022737"/>
    </source>
</evidence>
<dbReference type="InterPro" id="IPR003644">
    <property type="entry name" value="Calx_beta"/>
</dbReference>